<organism evidence="7 8">
    <name type="scientific">Gordonia liuliyuniae</name>
    <dbReference type="NCBI Taxonomy" id="2911517"/>
    <lineage>
        <taxon>Bacteria</taxon>
        <taxon>Bacillati</taxon>
        <taxon>Actinomycetota</taxon>
        <taxon>Actinomycetes</taxon>
        <taxon>Mycobacteriales</taxon>
        <taxon>Gordoniaceae</taxon>
        <taxon>Gordonia</taxon>
    </lineage>
</organism>
<sequence length="311" mass="33458">MDQWTVELAPQLRALAALADHDGYMTGAADALGIPQSSMSRRVHALEQTLRIPLISRDGRAVRLTPAARRLAETVRGPLAELEAAVADVTDDSDPEHGTVRFGFPLTMGHGTVPSLLADFNRAHPDIRLQLKQAHGAELVDDLRRGDLDLALTIPPPDALPHAVVAIQEICATVPAGHRLAARSRINLADLSGERFIANPATYNLRQLTETWCRTAGFDPDITVEITEFATVREFVGLGLGVALLPYTHRPEDGTAQVRLLGEHRRAVGLSSATSRLNPAARGLSDFIIERTGFASSGHTRTHSSFGCTGG</sequence>
<dbReference type="PANTHER" id="PTHR30346:SF28">
    <property type="entry name" value="HTH-TYPE TRANSCRIPTIONAL REGULATOR CYNR"/>
    <property type="match status" value="1"/>
</dbReference>
<dbReference type="Pfam" id="PF00126">
    <property type="entry name" value="HTH_1"/>
    <property type="match status" value="1"/>
</dbReference>
<accession>A0ABS9IPM0</accession>
<dbReference type="Gene3D" id="3.40.190.10">
    <property type="entry name" value="Periplasmic binding protein-like II"/>
    <property type="match status" value="2"/>
</dbReference>
<feature type="domain" description="HTH lysR-type" evidence="6">
    <location>
        <begin position="11"/>
        <end position="65"/>
    </location>
</feature>
<keyword evidence="5" id="KW-0804">Transcription</keyword>
<keyword evidence="8" id="KW-1185">Reference proteome</keyword>
<dbReference type="InterPro" id="IPR005119">
    <property type="entry name" value="LysR_subst-bd"/>
</dbReference>
<keyword evidence="2" id="KW-0805">Transcription regulation</keyword>
<dbReference type="InterPro" id="IPR000847">
    <property type="entry name" value="LysR_HTH_N"/>
</dbReference>
<keyword evidence="4" id="KW-0010">Activator</keyword>
<gene>
    <name evidence="7" type="ORF">L5G33_03375</name>
</gene>
<evidence type="ECO:0000256" key="5">
    <source>
        <dbReference type="ARBA" id="ARBA00023163"/>
    </source>
</evidence>
<evidence type="ECO:0000259" key="6">
    <source>
        <dbReference type="PROSITE" id="PS50931"/>
    </source>
</evidence>
<dbReference type="PANTHER" id="PTHR30346">
    <property type="entry name" value="TRANSCRIPTIONAL DUAL REGULATOR HCAR-RELATED"/>
    <property type="match status" value="1"/>
</dbReference>
<dbReference type="InterPro" id="IPR036390">
    <property type="entry name" value="WH_DNA-bd_sf"/>
</dbReference>
<evidence type="ECO:0000256" key="2">
    <source>
        <dbReference type="ARBA" id="ARBA00023015"/>
    </source>
</evidence>
<evidence type="ECO:0000313" key="7">
    <source>
        <dbReference type="EMBL" id="MCF8587507.1"/>
    </source>
</evidence>
<dbReference type="SUPFAM" id="SSF53850">
    <property type="entry name" value="Periplasmic binding protein-like II"/>
    <property type="match status" value="1"/>
</dbReference>
<name>A0ABS9IPM0_9ACTN</name>
<keyword evidence="3" id="KW-0238">DNA-binding</keyword>
<evidence type="ECO:0000256" key="3">
    <source>
        <dbReference type="ARBA" id="ARBA00023125"/>
    </source>
</evidence>
<dbReference type="PROSITE" id="PS50931">
    <property type="entry name" value="HTH_LYSR"/>
    <property type="match status" value="1"/>
</dbReference>
<comment type="caution">
    <text evidence="7">The sequence shown here is derived from an EMBL/GenBank/DDBJ whole genome shotgun (WGS) entry which is preliminary data.</text>
</comment>
<dbReference type="Gene3D" id="1.10.10.10">
    <property type="entry name" value="Winged helix-like DNA-binding domain superfamily/Winged helix DNA-binding domain"/>
    <property type="match status" value="1"/>
</dbReference>
<comment type="similarity">
    <text evidence="1">Belongs to the LysR transcriptional regulatory family.</text>
</comment>
<dbReference type="EMBL" id="JAKKOR010000002">
    <property type="protein sequence ID" value="MCF8587507.1"/>
    <property type="molecule type" value="Genomic_DNA"/>
</dbReference>
<dbReference type="Proteomes" id="UP001200110">
    <property type="component" value="Unassembled WGS sequence"/>
</dbReference>
<protein>
    <submittedName>
        <fullName evidence="7">LysR substrate-binding domain-containing protein</fullName>
    </submittedName>
</protein>
<evidence type="ECO:0000256" key="4">
    <source>
        <dbReference type="ARBA" id="ARBA00023159"/>
    </source>
</evidence>
<evidence type="ECO:0000313" key="8">
    <source>
        <dbReference type="Proteomes" id="UP001200110"/>
    </source>
</evidence>
<dbReference type="InterPro" id="IPR036388">
    <property type="entry name" value="WH-like_DNA-bd_sf"/>
</dbReference>
<proteinExistence type="inferred from homology"/>
<dbReference type="RefSeq" id="WP_236996743.1">
    <property type="nucleotide sequence ID" value="NZ_JAKKOR010000002.1"/>
</dbReference>
<dbReference type="SUPFAM" id="SSF46785">
    <property type="entry name" value="Winged helix' DNA-binding domain"/>
    <property type="match status" value="1"/>
</dbReference>
<dbReference type="Pfam" id="PF03466">
    <property type="entry name" value="LysR_substrate"/>
    <property type="match status" value="1"/>
</dbReference>
<evidence type="ECO:0000256" key="1">
    <source>
        <dbReference type="ARBA" id="ARBA00009437"/>
    </source>
</evidence>
<reference evidence="7 8" key="1">
    <citation type="submission" date="2022-01" db="EMBL/GenBank/DDBJ databases">
        <authorList>
            <person name="Huang Y."/>
        </authorList>
    </citation>
    <scope>NUCLEOTIDE SEQUENCE [LARGE SCALE GENOMIC DNA]</scope>
    <source>
        <strain evidence="7 8">HY366</strain>
    </source>
</reference>